<dbReference type="InParanoid" id="D8M4Z9"/>
<dbReference type="RefSeq" id="XP_012897186.1">
    <property type="nucleotide sequence ID" value="XM_013041732.1"/>
</dbReference>
<dbReference type="PANTHER" id="PTHR21373">
    <property type="entry name" value="GLUCOSE REPRESSIBLE PROTEIN MAK10"/>
    <property type="match status" value="1"/>
</dbReference>
<accession>D8M4Z9</accession>
<evidence type="ECO:0000313" key="3">
    <source>
        <dbReference type="Proteomes" id="UP000008312"/>
    </source>
</evidence>
<dbReference type="InterPro" id="IPR057983">
    <property type="entry name" value="NAA35-like_N"/>
</dbReference>
<gene>
    <name evidence="2" type="ORF">GSBLH_T00006573001</name>
</gene>
<dbReference type="GO" id="GO:0031417">
    <property type="term" value="C:NatC complex"/>
    <property type="evidence" value="ECO:0007669"/>
    <property type="project" value="InterPro"/>
</dbReference>
<evidence type="ECO:0000313" key="2">
    <source>
        <dbReference type="EMBL" id="CBK23138.2"/>
    </source>
</evidence>
<dbReference type="PANTHER" id="PTHR21373:SF0">
    <property type="entry name" value="N-ALPHA-ACETYLTRANSFERASE 35, NATC AUXILIARY SUBUNIT"/>
    <property type="match status" value="1"/>
</dbReference>
<dbReference type="OrthoDB" id="269405at2759"/>
<name>D8M4Z9_BLAHO</name>
<dbReference type="EMBL" id="FN668655">
    <property type="protein sequence ID" value="CBK23138.2"/>
    <property type="molecule type" value="Genomic_DNA"/>
</dbReference>
<dbReference type="AlphaFoldDB" id="D8M4Z9"/>
<reference evidence="2" key="1">
    <citation type="submission" date="2010-02" db="EMBL/GenBank/DDBJ databases">
        <title>Sequencing and annotation of the Blastocystis hominis genome.</title>
        <authorList>
            <person name="Wincker P."/>
        </authorList>
    </citation>
    <scope>NUCLEOTIDE SEQUENCE</scope>
    <source>
        <strain evidence="2">Singapore isolate B</strain>
    </source>
</reference>
<dbReference type="Proteomes" id="UP000008312">
    <property type="component" value="Unassembled WGS sequence"/>
</dbReference>
<dbReference type="GeneID" id="24922697"/>
<sequence>MQSTKEWRDITQLLREAASEISDGSFIASDAFNYEASMRSIDIMDKKVDSGLGLVGFETIEERLEHDSINFYPDEETLLQIAECLFSSFSSWIAGDNLNHCMLRVVYMHAQVKDRLLLLFRSTLEADQTAEASEQTLRLRILLKLVMDYTWLISAIHSLMSEYVVSEVAACPDEFSLSCQFLPDRTNLTFDEKNVLHAVLSMQETTETRSKLLSHLRILDSLNQLFSELDKLTKERVSSLQLFLFHRSHALLFIQHLFR</sequence>
<organism evidence="2">
    <name type="scientific">Blastocystis hominis</name>
    <dbReference type="NCBI Taxonomy" id="12968"/>
    <lineage>
        <taxon>Eukaryota</taxon>
        <taxon>Sar</taxon>
        <taxon>Stramenopiles</taxon>
        <taxon>Bigyra</taxon>
        <taxon>Opalozoa</taxon>
        <taxon>Opalinata</taxon>
        <taxon>Blastocystidae</taxon>
        <taxon>Blastocystis</taxon>
    </lineage>
</organism>
<proteinExistence type="predicted"/>
<protein>
    <recommendedName>
        <fullName evidence="1">NAA35-like N-terminal domain-containing protein</fullName>
    </recommendedName>
</protein>
<keyword evidence="3" id="KW-1185">Reference proteome</keyword>
<dbReference type="Pfam" id="PF04112">
    <property type="entry name" value="Mak10"/>
    <property type="match status" value="1"/>
</dbReference>
<evidence type="ECO:0000259" key="1">
    <source>
        <dbReference type="Pfam" id="PF04112"/>
    </source>
</evidence>
<feature type="domain" description="NAA35-like N-terminal" evidence="1">
    <location>
        <begin position="24"/>
        <end position="167"/>
    </location>
</feature>
<dbReference type="InterPro" id="IPR007244">
    <property type="entry name" value="Naa35_N"/>
</dbReference>